<dbReference type="GeneID" id="3648346"/>
<keyword evidence="2" id="KW-0472">Membrane</keyword>
<evidence type="ECO:0000313" key="6">
    <source>
        <dbReference type="Proteomes" id="UP000000559"/>
    </source>
</evidence>
<dbReference type="CDD" id="cd07992">
    <property type="entry name" value="LPLAT_AAK14816-like"/>
    <property type="match status" value="1"/>
</dbReference>
<keyword evidence="6" id="KW-1185">Reference proteome</keyword>
<dbReference type="InterPro" id="IPR002123">
    <property type="entry name" value="Plipid/glycerol_acylTrfase"/>
</dbReference>
<feature type="compositionally biased region" description="Basic and acidic residues" evidence="1">
    <location>
        <begin position="749"/>
        <end position="770"/>
    </location>
</feature>
<keyword evidence="2" id="KW-1133">Transmembrane helix</keyword>
<dbReference type="CGD" id="CAL0000199713">
    <property type="gene designation" value="SCT1"/>
</dbReference>
<dbReference type="AlphaFoldDB" id="A0A1D8PJ38"/>
<evidence type="ECO:0000313" key="4">
    <source>
        <dbReference type="CGD" id="CAL0000199713"/>
    </source>
</evidence>
<dbReference type="STRING" id="237561.A0A1D8PJ38"/>
<feature type="transmembrane region" description="Helical" evidence="2">
    <location>
        <begin position="418"/>
        <end position="442"/>
    </location>
</feature>
<reference evidence="5 6" key="2">
    <citation type="journal article" date="2007" name="Genome Biol.">
        <title>Assembly of the Candida albicans genome into sixteen supercontigs aligned on the eight chromosomes.</title>
        <authorList>
            <person name="van het Hoog M."/>
            <person name="Rast T.J."/>
            <person name="Martchenko M."/>
            <person name="Grindle S."/>
            <person name="Dignard D."/>
            <person name="Hogues H."/>
            <person name="Cuomo C."/>
            <person name="Berriman M."/>
            <person name="Scherer S."/>
            <person name="Magee B.B."/>
            <person name="Whiteway M."/>
            <person name="Chibana H."/>
            <person name="Nantel A."/>
            <person name="Magee P.T."/>
        </authorList>
    </citation>
    <scope>GENOME REANNOTATION</scope>
    <source>
        <strain evidence="6">SC5314 / ATCC MYA-2876</strain>
    </source>
</reference>
<evidence type="ECO:0000256" key="2">
    <source>
        <dbReference type="SAM" id="Phobius"/>
    </source>
</evidence>
<dbReference type="GO" id="GO:0005783">
    <property type="term" value="C:endoplasmic reticulum"/>
    <property type="evidence" value="ECO:0007669"/>
    <property type="project" value="EnsemblFungi"/>
</dbReference>
<feature type="region of interest" description="Disordered" evidence="1">
    <location>
        <begin position="615"/>
        <end position="651"/>
    </location>
</feature>
<reference evidence="5 6" key="1">
    <citation type="journal article" date="2004" name="Proc. Natl. Acad. Sci. U.S.A.">
        <title>The diploid genome sequence of Candida albicans.</title>
        <authorList>
            <person name="Jones T."/>
            <person name="Federspiel N.A."/>
            <person name="Chibana H."/>
            <person name="Dungan J."/>
            <person name="Kalman S."/>
            <person name="Magee B.B."/>
            <person name="Newport G."/>
            <person name="Thorstenson Y.R."/>
            <person name="Agabian N."/>
            <person name="Magee P.T."/>
            <person name="Davis R.W."/>
            <person name="Scherer S."/>
        </authorList>
    </citation>
    <scope>NUCLEOTIDE SEQUENCE [LARGE SCALE GENOMIC DNA]</scope>
    <source>
        <strain evidence="6">SC5314 / ATCC MYA-2876</strain>
    </source>
</reference>
<feature type="transmembrane region" description="Helical" evidence="2">
    <location>
        <begin position="463"/>
        <end position="483"/>
    </location>
</feature>
<dbReference type="RefSeq" id="XP_710056.2">
    <property type="nucleotide sequence ID" value="XM_704964.2"/>
</dbReference>
<evidence type="ECO:0000259" key="3">
    <source>
        <dbReference type="SMART" id="SM00563"/>
    </source>
</evidence>
<dbReference type="PANTHER" id="PTHR31605:SF0">
    <property type="entry name" value="GLYCEROL-3-PHOSPHATE O-ACYLTRANSFERASE 1"/>
    <property type="match status" value="1"/>
</dbReference>
<dbReference type="GO" id="GO:0008654">
    <property type="term" value="P:phospholipid biosynthetic process"/>
    <property type="evidence" value="ECO:0000318"/>
    <property type="project" value="GO_Central"/>
</dbReference>
<dbReference type="GO" id="GO:0004366">
    <property type="term" value="F:glycerol-3-phosphate O-acyltransferase activity"/>
    <property type="evidence" value="ECO:0000318"/>
    <property type="project" value="GO_Central"/>
</dbReference>
<dbReference type="EMBL" id="CP017625">
    <property type="protein sequence ID" value="AOW28131.1"/>
    <property type="molecule type" value="Genomic_DNA"/>
</dbReference>
<sequence>MAPSSSSSLDLHYERPKWYRLAIYDTLLWLLSVIFDCFFREIRPRGAFKIPREGPVIFVAAPHHNQFVDPVLLMNQIKKEANRRISFLIAAKSYKLKAVGTMAKCQLSIPVVRPQDCLVKGTGKIFVDFDKDPLRVTGKDTKFTKECMVKGLIALPQSLGASEIVEIISDTELVIRKEFKSSDKVKVLLTNGTAYKRADKIDQKQVYQMVFDHLLDDGCIGIFPEGGSHDRPDLLPLKAGVAVMALGAMDKNPGCNIKIVPCGMNYFNAHKFRSRAVVEFGDPIEIPKELVKKYANPETNREAVKELLDTITTGLKAVTVTCEDYETLMLIHAVRRLYAGNFAQQLPLPLIVEMNRRLVIGYQHFKNVPKVQEIKEKVLHYNDFLKTLYLPDHDVESCNDEAHKITLIPIFFFRVFKLLILFILALPGATLFSPVFLSTKIISKKKAKEALANSVVKIQANDVIATWKILVSMGIAPIVYSFYASVGTYYCSTHDYFSHWKLFWVWIFLYSCGVLVTYSALITGEQGMDLFKSIRPLYLSITSGSSIKELKKMRHELSEEITELVNHYGPQLFPNDFNLLDLQKSLNINGDVVYADSDEEEDMKTEELRNRRIARRKAEKKKKQTQENEDTQELQSSDMKHSSSMSDGISLLNSDNSLTNLPMFSDYVLHKNAKNPDLQLDPQSHYGSRVNSNLNSSANSSVSIYDDYRFASQSEHGGTASPVRYSRLPHLPETSSSDHMELNFASKPEGQKMRLRDRIKTKLRENRKEN</sequence>
<dbReference type="VEuPathDB" id="FungiDB:C3_00820W_A"/>
<evidence type="ECO:0000256" key="1">
    <source>
        <dbReference type="SAM" id="MobiDB-lite"/>
    </source>
</evidence>
<name>A0A1D8PJ38_CANAL</name>
<dbReference type="FunCoup" id="A0A1D8PJ38">
    <property type="interactions" value="108"/>
</dbReference>
<dbReference type="Proteomes" id="UP000000559">
    <property type="component" value="Chromosome 3"/>
</dbReference>
<dbReference type="InParanoid" id="A0A1D8PJ38"/>
<protein>
    <submittedName>
        <fullName evidence="5">Bifunctional glycerol-3-phosphate/glycerone-phosphate O-acyltransferase</fullName>
    </submittedName>
</protein>
<gene>
    <name evidence="4 5" type="primary">SCT1</name>
    <name evidence="5" type="ordered locus">CAALFM_C300820WA</name>
    <name evidence="4" type="ordered locus">orf19.6154</name>
</gene>
<dbReference type="GO" id="GO:0016287">
    <property type="term" value="F:glycerone-phosphate O-acyltransferase activity"/>
    <property type="evidence" value="ECO:0000318"/>
    <property type="project" value="GO_Central"/>
</dbReference>
<dbReference type="OrthoDB" id="2427554at2759"/>
<dbReference type="InterPro" id="IPR052744">
    <property type="entry name" value="GPAT/DAPAT"/>
</dbReference>
<dbReference type="eggNOG" id="ENOG502QQ2N">
    <property type="taxonomic scope" value="Eukaryota"/>
</dbReference>
<evidence type="ECO:0000313" key="5">
    <source>
        <dbReference type="EMBL" id="AOW28131.1"/>
    </source>
</evidence>
<reference evidence="5 6" key="3">
    <citation type="journal article" date="2013" name="Genome Biol.">
        <title>Assembly of a phased diploid Candida albicans genome facilitates allele-specific measurements and provides a simple model for repeat and indel structure.</title>
        <authorList>
            <person name="Muzzey D."/>
            <person name="Schwartz K."/>
            <person name="Weissman J.S."/>
            <person name="Sherlock G."/>
        </authorList>
    </citation>
    <scope>NUCLEOTIDE SEQUENCE [LARGE SCALE GENOMIC DNA]</scope>
    <source>
        <strain evidence="6">SC5314 / ATCC MYA-2876</strain>
    </source>
</reference>
<accession>A0A1D8PJ38</accession>
<feature type="transmembrane region" description="Helical" evidence="2">
    <location>
        <begin position="503"/>
        <end position="522"/>
    </location>
</feature>
<keyword evidence="2" id="KW-0812">Transmembrane</keyword>
<dbReference type="SMART" id="SM00563">
    <property type="entry name" value="PlsC"/>
    <property type="match status" value="1"/>
</dbReference>
<dbReference type="KEGG" id="cal:CAALFM_C300820WA"/>
<dbReference type="SUPFAM" id="SSF69593">
    <property type="entry name" value="Glycerol-3-phosphate (1)-acyltransferase"/>
    <property type="match status" value="1"/>
</dbReference>
<dbReference type="PANTHER" id="PTHR31605">
    <property type="entry name" value="GLYCEROL-3-PHOSPHATE O-ACYLTRANSFERASE 1"/>
    <property type="match status" value="1"/>
</dbReference>
<organism evidence="5 6">
    <name type="scientific">Candida albicans (strain SC5314 / ATCC MYA-2876)</name>
    <name type="common">Yeast</name>
    <dbReference type="NCBI Taxonomy" id="237561"/>
    <lineage>
        <taxon>Eukaryota</taxon>
        <taxon>Fungi</taxon>
        <taxon>Dikarya</taxon>
        <taxon>Ascomycota</taxon>
        <taxon>Saccharomycotina</taxon>
        <taxon>Pichiomycetes</taxon>
        <taxon>Debaryomycetaceae</taxon>
        <taxon>Candida/Lodderomyces clade</taxon>
        <taxon>Candida</taxon>
    </lineage>
</organism>
<feature type="region of interest" description="Disordered" evidence="1">
    <location>
        <begin position="713"/>
        <end position="770"/>
    </location>
</feature>
<feature type="domain" description="Phospholipid/glycerol acyltransferase" evidence="3">
    <location>
        <begin position="57"/>
        <end position="267"/>
    </location>
</feature>
<feature type="compositionally biased region" description="Low complexity" evidence="1">
    <location>
        <begin position="642"/>
        <end position="651"/>
    </location>
</feature>
<proteinExistence type="predicted"/>